<evidence type="ECO:0000259" key="1">
    <source>
        <dbReference type="Pfam" id="PF13966"/>
    </source>
</evidence>
<feature type="domain" description="Reverse transcriptase zinc-binding" evidence="1">
    <location>
        <begin position="11"/>
        <end position="79"/>
    </location>
</feature>
<gene>
    <name evidence="2" type="ORF">L3X38_030964</name>
</gene>
<evidence type="ECO:0000313" key="3">
    <source>
        <dbReference type="Proteomes" id="UP001054821"/>
    </source>
</evidence>
<sequence length="79" mass="9161">MVWGPNSKGSFTIKSAYNIQIQERPSYPQAGLLKKMWKLNIPPKVKIFVSMLIRKRLQVKARLHRFMPHISPACPICQN</sequence>
<dbReference type="InterPro" id="IPR026960">
    <property type="entry name" value="RVT-Znf"/>
</dbReference>
<evidence type="ECO:0000313" key="2">
    <source>
        <dbReference type="EMBL" id="KAI5321892.1"/>
    </source>
</evidence>
<proteinExistence type="predicted"/>
<dbReference type="Proteomes" id="UP001054821">
    <property type="component" value="Chromosome 6"/>
</dbReference>
<keyword evidence="3" id="KW-1185">Reference proteome</keyword>
<comment type="caution">
    <text evidence="2">The sequence shown here is derived from an EMBL/GenBank/DDBJ whole genome shotgun (WGS) entry which is preliminary data.</text>
</comment>
<accession>A0AAD4YTK3</accession>
<organism evidence="2 3">
    <name type="scientific">Prunus dulcis</name>
    <name type="common">Almond</name>
    <name type="synonym">Amygdalus dulcis</name>
    <dbReference type="NCBI Taxonomy" id="3755"/>
    <lineage>
        <taxon>Eukaryota</taxon>
        <taxon>Viridiplantae</taxon>
        <taxon>Streptophyta</taxon>
        <taxon>Embryophyta</taxon>
        <taxon>Tracheophyta</taxon>
        <taxon>Spermatophyta</taxon>
        <taxon>Magnoliopsida</taxon>
        <taxon>eudicotyledons</taxon>
        <taxon>Gunneridae</taxon>
        <taxon>Pentapetalae</taxon>
        <taxon>rosids</taxon>
        <taxon>fabids</taxon>
        <taxon>Rosales</taxon>
        <taxon>Rosaceae</taxon>
        <taxon>Amygdaloideae</taxon>
        <taxon>Amygdaleae</taxon>
        <taxon>Prunus</taxon>
    </lineage>
</organism>
<name>A0AAD4YTK3_PRUDU</name>
<dbReference type="EMBL" id="JAJFAZ020000006">
    <property type="protein sequence ID" value="KAI5321892.1"/>
    <property type="molecule type" value="Genomic_DNA"/>
</dbReference>
<reference evidence="2 3" key="1">
    <citation type="journal article" date="2022" name="G3 (Bethesda)">
        <title>Whole-genome sequence and methylome profiling of the almond [Prunus dulcis (Mill.) D.A. Webb] cultivar 'Nonpareil'.</title>
        <authorList>
            <person name="D'Amico-Willman K.M."/>
            <person name="Ouma W.Z."/>
            <person name="Meulia T."/>
            <person name="Sideli G.M."/>
            <person name="Gradziel T.M."/>
            <person name="Fresnedo-Ramirez J."/>
        </authorList>
    </citation>
    <scope>NUCLEOTIDE SEQUENCE [LARGE SCALE GENOMIC DNA]</scope>
    <source>
        <strain evidence="2">Clone GOH B32 T37-40</strain>
    </source>
</reference>
<dbReference type="AlphaFoldDB" id="A0AAD4YTK3"/>
<dbReference type="Pfam" id="PF13966">
    <property type="entry name" value="zf-RVT"/>
    <property type="match status" value="1"/>
</dbReference>
<protein>
    <recommendedName>
        <fullName evidence="1">Reverse transcriptase zinc-binding domain-containing protein</fullName>
    </recommendedName>
</protein>